<dbReference type="AlphaFoldDB" id="A0AAU8ZRK8"/>
<keyword evidence="1" id="KW-1133">Transmembrane helix</keyword>
<reference evidence="2 3" key="1">
    <citation type="submission" date="2018-04" db="EMBL/GenBank/DDBJ databases">
        <title>Whole genome sequencing of Morganella morganii AR_0133.</title>
        <authorList>
            <person name="Conlan S."/>
            <person name="Thomas P.J."/>
            <person name="Mullikin J."/>
            <person name="Frank K.M."/>
            <person name="Segre J.A."/>
        </authorList>
    </citation>
    <scope>NUCLEOTIDE SEQUENCE [LARGE SCALE GENOMIC DNA]</scope>
    <source>
        <strain evidence="2 3">AR_0133</strain>
    </source>
</reference>
<evidence type="ECO:0000313" key="2">
    <source>
        <dbReference type="EMBL" id="AWC95788.1"/>
    </source>
</evidence>
<accession>A0AAU8ZRK8</accession>
<evidence type="ECO:0000256" key="1">
    <source>
        <dbReference type="SAM" id="Phobius"/>
    </source>
</evidence>
<organism evidence="2 3">
    <name type="scientific">Morganella morganii</name>
    <name type="common">Proteus morganii</name>
    <dbReference type="NCBI Taxonomy" id="582"/>
    <lineage>
        <taxon>Bacteria</taxon>
        <taxon>Pseudomonadati</taxon>
        <taxon>Pseudomonadota</taxon>
        <taxon>Gammaproteobacteria</taxon>
        <taxon>Enterobacterales</taxon>
        <taxon>Morganellaceae</taxon>
        <taxon>Morganella</taxon>
    </lineage>
</organism>
<dbReference type="EMBL" id="CP028956">
    <property type="protein sequence ID" value="AWC95788.1"/>
    <property type="molecule type" value="Genomic_DNA"/>
</dbReference>
<evidence type="ECO:0000313" key="3">
    <source>
        <dbReference type="Proteomes" id="UP000244682"/>
    </source>
</evidence>
<name>A0AAU8ZRK8_MORMO</name>
<sequence length="83" mass="9710">MIWQGHTDTVIGRKSKSYNFLLFFKILLFFRLIAARFPANQDIFLSVCLRFTQKQTIPDKKIQTTAHCIQIFTLLADIKGKFI</sequence>
<gene>
    <name evidence="2" type="ORF">AM380_20220</name>
</gene>
<protein>
    <submittedName>
        <fullName evidence="2">Uncharacterized protein</fullName>
    </submittedName>
</protein>
<proteinExistence type="predicted"/>
<feature type="transmembrane region" description="Helical" evidence="1">
    <location>
        <begin position="20"/>
        <end position="39"/>
    </location>
</feature>
<keyword evidence="1" id="KW-0472">Membrane</keyword>
<keyword evidence="1" id="KW-0812">Transmembrane</keyword>
<dbReference type="Proteomes" id="UP000244682">
    <property type="component" value="Chromosome"/>
</dbReference>